<dbReference type="Proteomes" id="UP000315017">
    <property type="component" value="Chromosome"/>
</dbReference>
<accession>A0A517YDQ9</accession>
<dbReference type="Gene3D" id="3.40.50.1240">
    <property type="entry name" value="Phosphoglycerate mutase-like"/>
    <property type="match status" value="1"/>
</dbReference>
<sequence>MSSEPESLIYLARHGETAWSLTGQHTGLTDLPLTERGERNARQLGARLAGLNVSRVFVSPLLRARQTCELAGFGAIAEVDSDLAEWDYGQYEGLTRTDIHKSNPEWRIFRDGCPGGESVADVCARAERVVARLRALDECVLLFSSGHIMEMFTTRWLDWPAETATRLFLDTASLSIVGYHRTNSNPVLRLWNCRKHAERDE</sequence>
<keyword evidence="3" id="KW-0378">Hydrolase</keyword>
<organism evidence="3 4">
    <name type="scientific">Anatilimnocola aggregata</name>
    <dbReference type="NCBI Taxonomy" id="2528021"/>
    <lineage>
        <taxon>Bacteria</taxon>
        <taxon>Pseudomonadati</taxon>
        <taxon>Planctomycetota</taxon>
        <taxon>Planctomycetia</taxon>
        <taxon>Pirellulales</taxon>
        <taxon>Pirellulaceae</taxon>
        <taxon>Anatilimnocola</taxon>
    </lineage>
</organism>
<evidence type="ECO:0000313" key="4">
    <source>
        <dbReference type="Proteomes" id="UP000315017"/>
    </source>
</evidence>
<dbReference type="KEGG" id="aagg:ETAA8_34740"/>
<dbReference type="PANTHER" id="PTHR48100">
    <property type="entry name" value="BROAD-SPECIFICITY PHOSPHATASE YOR283W-RELATED"/>
    <property type="match status" value="1"/>
</dbReference>
<gene>
    <name evidence="3" type="primary">cobC</name>
    <name evidence="3" type="ORF">ETAA8_34740</name>
</gene>
<dbReference type="SUPFAM" id="SSF53254">
    <property type="entry name" value="Phosphoglycerate mutase-like"/>
    <property type="match status" value="1"/>
</dbReference>
<evidence type="ECO:0000256" key="2">
    <source>
        <dbReference type="PIRSR" id="PIRSR613078-2"/>
    </source>
</evidence>
<proteinExistence type="predicted"/>
<evidence type="ECO:0000313" key="3">
    <source>
        <dbReference type="EMBL" id="QDU28374.1"/>
    </source>
</evidence>
<feature type="binding site" evidence="2">
    <location>
        <begin position="26"/>
        <end position="27"/>
    </location>
    <ligand>
        <name>substrate</name>
    </ligand>
</feature>
<dbReference type="GO" id="GO:0101006">
    <property type="term" value="F:protein histidine phosphatase activity"/>
    <property type="evidence" value="ECO:0007669"/>
    <property type="project" value="TreeGrafter"/>
</dbReference>
<feature type="active site" description="Proton donor/acceptor" evidence="1">
    <location>
        <position position="85"/>
    </location>
</feature>
<name>A0A517YDQ9_9BACT</name>
<reference evidence="3 4" key="1">
    <citation type="submission" date="2019-02" db="EMBL/GenBank/DDBJ databases">
        <title>Deep-cultivation of Planctomycetes and their phenomic and genomic characterization uncovers novel biology.</title>
        <authorList>
            <person name="Wiegand S."/>
            <person name="Jogler M."/>
            <person name="Boedeker C."/>
            <person name="Pinto D."/>
            <person name="Vollmers J."/>
            <person name="Rivas-Marin E."/>
            <person name="Kohn T."/>
            <person name="Peeters S.H."/>
            <person name="Heuer A."/>
            <person name="Rast P."/>
            <person name="Oberbeckmann S."/>
            <person name="Bunk B."/>
            <person name="Jeske O."/>
            <person name="Meyerdierks A."/>
            <person name="Storesund J.E."/>
            <person name="Kallscheuer N."/>
            <person name="Luecker S."/>
            <person name="Lage O.M."/>
            <person name="Pohl T."/>
            <person name="Merkel B.J."/>
            <person name="Hornburger P."/>
            <person name="Mueller R.-W."/>
            <person name="Bruemmer F."/>
            <person name="Labrenz M."/>
            <person name="Spormann A.M."/>
            <person name="Op den Camp H."/>
            <person name="Overmann J."/>
            <person name="Amann R."/>
            <person name="Jetten M.S.M."/>
            <person name="Mascher T."/>
            <person name="Medema M.H."/>
            <person name="Devos D.P."/>
            <person name="Kaster A.-K."/>
            <person name="Ovreas L."/>
            <person name="Rohde M."/>
            <person name="Galperin M.Y."/>
            <person name="Jogler C."/>
        </authorList>
    </citation>
    <scope>NUCLEOTIDE SEQUENCE [LARGE SCALE GENOMIC DNA]</scope>
    <source>
        <strain evidence="3 4">ETA_A8</strain>
    </source>
</reference>
<dbReference type="OrthoDB" id="9781415at2"/>
<evidence type="ECO:0000256" key="1">
    <source>
        <dbReference type="PIRSR" id="PIRSR613078-1"/>
    </source>
</evidence>
<dbReference type="SMART" id="SM00855">
    <property type="entry name" value="PGAM"/>
    <property type="match status" value="1"/>
</dbReference>
<dbReference type="GO" id="GO:0043755">
    <property type="term" value="F:alpha-ribazole phosphatase activity"/>
    <property type="evidence" value="ECO:0007669"/>
    <property type="project" value="UniProtKB-EC"/>
</dbReference>
<feature type="binding site" evidence="2">
    <location>
        <begin position="85"/>
        <end position="88"/>
    </location>
    <ligand>
        <name>substrate</name>
    </ligand>
</feature>
<dbReference type="Pfam" id="PF00300">
    <property type="entry name" value="His_Phos_1"/>
    <property type="match status" value="1"/>
</dbReference>
<dbReference type="EC" id="3.1.3.73" evidence="3"/>
<dbReference type="CDD" id="cd07067">
    <property type="entry name" value="HP_PGM_like"/>
    <property type="match status" value="1"/>
</dbReference>
<dbReference type="GO" id="GO:0070297">
    <property type="term" value="P:regulation of phosphorelay signal transduction system"/>
    <property type="evidence" value="ECO:0007669"/>
    <property type="project" value="TreeGrafter"/>
</dbReference>
<keyword evidence="4" id="KW-1185">Reference proteome</keyword>
<protein>
    <submittedName>
        <fullName evidence="3">Alpha-ribazole phosphatase</fullName>
        <ecNumber evidence="3">3.1.3.73</ecNumber>
    </submittedName>
</protein>
<dbReference type="InterPro" id="IPR029033">
    <property type="entry name" value="His_PPase_superfam"/>
</dbReference>
<dbReference type="AlphaFoldDB" id="A0A517YDQ9"/>
<feature type="active site" description="Tele-phosphohistidine intermediate" evidence="1">
    <location>
        <position position="14"/>
    </location>
</feature>
<dbReference type="InterPro" id="IPR013078">
    <property type="entry name" value="His_Pase_superF_clade-1"/>
</dbReference>
<feature type="binding site" evidence="2">
    <location>
        <position position="63"/>
    </location>
    <ligand>
        <name>substrate</name>
    </ligand>
</feature>
<dbReference type="PANTHER" id="PTHR48100:SF15">
    <property type="entry name" value="SEDOHEPTULOSE 1,7-BISPHOSPHATASE"/>
    <property type="match status" value="1"/>
</dbReference>
<dbReference type="RefSeq" id="WP_145090550.1">
    <property type="nucleotide sequence ID" value="NZ_CP036274.1"/>
</dbReference>
<dbReference type="InterPro" id="IPR050275">
    <property type="entry name" value="PGM_Phosphatase"/>
</dbReference>
<dbReference type="EMBL" id="CP036274">
    <property type="protein sequence ID" value="QDU28374.1"/>
    <property type="molecule type" value="Genomic_DNA"/>
</dbReference>